<keyword evidence="2" id="KW-1185">Reference proteome</keyword>
<accession>A0A6A6DNG0</accession>
<dbReference type="EMBL" id="ML994662">
    <property type="protein sequence ID" value="KAF2179779.1"/>
    <property type="molecule type" value="Genomic_DNA"/>
</dbReference>
<sequence length="400" mass="46698">MGGKAFAKPGANGTKALNIPRMPADVYKQMVEDITQKLEMLFHQTAVPRDAPGKVDYGDIDILVEGPLRAKDYESWELILALGAERYVRNGMTQSFAIPRPDYPDIYVQVDLELVHGDDAVAAVELFEWAKLMKGDSDLLQIIGVAHRSLGLTFNDKGLYLRIEEIEPHNRKESMVFLTRDPKEAIAFLGLNVFKWENGFQTEEELFNWVAKGRFFNRDFLNKRNKTSNDRQRLKKRGMYRRFVKEYMQTHPEAGTQGREQSRKDVVEQALAMFNGRYEYEEKMEKHTAVQKEDELWYLIKQRIPCKNESLRLAVRALKRWVDFFDGQPEIRRSADLGDRPKWTVEMSSIRRHGLEDEFLHVGHILAWVEENWEEVRKLEKARLALEKHSREAGKVREQL</sequence>
<protein>
    <recommendedName>
        <fullName evidence="3">Nucleotidyltransferase</fullName>
    </recommendedName>
</protein>
<reference evidence="1" key="1">
    <citation type="journal article" date="2020" name="Stud. Mycol.">
        <title>101 Dothideomycetes genomes: a test case for predicting lifestyles and emergence of pathogens.</title>
        <authorList>
            <person name="Haridas S."/>
            <person name="Albert R."/>
            <person name="Binder M."/>
            <person name="Bloem J."/>
            <person name="Labutti K."/>
            <person name="Salamov A."/>
            <person name="Andreopoulos B."/>
            <person name="Baker S."/>
            <person name="Barry K."/>
            <person name="Bills G."/>
            <person name="Bluhm B."/>
            <person name="Cannon C."/>
            <person name="Castanera R."/>
            <person name="Culley D."/>
            <person name="Daum C."/>
            <person name="Ezra D."/>
            <person name="Gonzalez J."/>
            <person name="Henrissat B."/>
            <person name="Kuo A."/>
            <person name="Liang C."/>
            <person name="Lipzen A."/>
            <person name="Lutzoni F."/>
            <person name="Magnuson J."/>
            <person name="Mondo S."/>
            <person name="Nolan M."/>
            <person name="Ohm R."/>
            <person name="Pangilinan J."/>
            <person name="Park H.-J."/>
            <person name="Ramirez L."/>
            <person name="Alfaro M."/>
            <person name="Sun H."/>
            <person name="Tritt A."/>
            <person name="Yoshinaga Y."/>
            <person name="Zwiers L.-H."/>
            <person name="Turgeon B."/>
            <person name="Goodwin S."/>
            <person name="Spatafora J."/>
            <person name="Crous P."/>
            <person name="Grigoriev I."/>
        </authorList>
    </citation>
    <scope>NUCLEOTIDE SEQUENCE</scope>
    <source>
        <strain evidence="1">CBS 207.26</strain>
    </source>
</reference>
<organism evidence="1 2">
    <name type="scientific">Zopfia rhizophila CBS 207.26</name>
    <dbReference type="NCBI Taxonomy" id="1314779"/>
    <lineage>
        <taxon>Eukaryota</taxon>
        <taxon>Fungi</taxon>
        <taxon>Dikarya</taxon>
        <taxon>Ascomycota</taxon>
        <taxon>Pezizomycotina</taxon>
        <taxon>Dothideomycetes</taxon>
        <taxon>Dothideomycetes incertae sedis</taxon>
        <taxon>Zopfiaceae</taxon>
        <taxon>Zopfia</taxon>
    </lineage>
</organism>
<evidence type="ECO:0000313" key="2">
    <source>
        <dbReference type="Proteomes" id="UP000800200"/>
    </source>
</evidence>
<evidence type="ECO:0008006" key="3">
    <source>
        <dbReference type="Google" id="ProtNLM"/>
    </source>
</evidence>
<dbReference type="OrthoDB" id="4708870at2759"/>
<name>A0A6A6DNG0_9PEZI</name>
<evidence type="ECO:0000313" key="1">
    <source>
        <dbReference type="EMBL" id="KAF2179779.1"/>
    </source>
</evidence>
<gene>
    <name evidence="1" type="ORF">K469DRAFT_715875</name>
</gene>
<proteinExistence type="predicted"/>
<dbReference type="Proteomes" id="UP000800200">
    <property type="component" value="Unassembled WGS sequence"/>
</dbReference>
<dbReference type="AlphaFoldDB" id="A0A6A6DNG0"/>